<keyword evidence="1 2" id="KW-0732">Signal</keyword>
<dbReference type="RefSeq" id="WP_069962727.1">
    <property type="nucleotide sequence ID" value="NZ_CP016094.1"/>
</dbReference>
<dbReference type="AlphaFoldDB" id="A0A1D8AXH9"/>
<dbReference type="STRING" id="1838286.Verru16b_02682"/>
<dbReference type="EMBL" id="CP016094">
    <property type="protein sequence ID" value="AOS45599.1"/>
    <property type="molecule type" value="Genomic_DNA"/>
</dbReference>
<evidence type="ECO:0000256" key="1">
    <source>
        <dbReference type="ARBA" id="ARBA00022729"/>
    </source>
</evidence>
<sequence length="1196" mass="127963">MKGSAFLPCLVLTAALSGFAALATPPPSGEPLAARSGGSAKMTFTAIPAAESGLAVENPYDDPAMWGARYTEFQGGAIGSGLAAGDIDGDGLTDLFVANKTKPSQLFRQVAPFKFIDITAAAGVAGPAAADGIGWKTGSTLADIDNDGDLDLYVCRFNAPNLLYLNDGHGRFREAAAAAGIALVSGSVVGAFEDYDRDGHLDLFVVTNVLDVDRSGDGERDYLYRNRGDGTFEEITARAGLALDAGRGHSATWFDSNDDGWADLYIANDFSAPDHLYRNNGDGTFADVLAAALPHTTWFSMGADAADINNDGLTDLLVAEMAGTTHFKSKVAMGDMGGLVDYMDTLPTPQYMKNAVFLNSGTDRFLEIAKMTGLGSTDWTWSARFEDLDNDGWVDLHVTNGMVRPFVDSDLLNQIKKFETPREAIALMKAQPPQRDVNLAYRNDGNLRFTKVQQDWGLAHASVSFGSVFADFDRDGDLDLVYVNYEDTVSLYRNDSPAGNRLVIALRGTRGNAQAVGAQVTALTDQGRQTRRLTVARGALSSSEPILHFGLGASETVADLEIRWPGGLVQQTGPLAANRRYTFTEPADAAPPDAARAHRPADAGLLADQAADLGLDFLNQERVFNDMRRPAQSLLPNRMNTLGGGFALGDANGDGHTDVFFCGAAGQASGLYLNDGTGRFRRSRQQQPWDDTIEREAMAAVFLDVDRNGTMDLIVTAGSTEPDKDSDLLRSRLYLNKGHARFTAAGAAQFPAPAVSSSVVAAGDYDRDGDLDVFIGGRVVPGEYPRTPPSVLLENRDGAFVDVTDTVCPALRQAGLVTSALWTDADADGHVDLLLAGEWMPLRLFHNEGRGAFSETTEAAGLAKLTGWWNSLTAADVNHDGHLDYIAGNQGLNSKYHASEARPTSIYYGDFEGNGRYEIVESEYEGDRLYPVRGRSCSSRAMPSLRTKFPTFRDFGAALLPEIYPTEKLSESLQLHATELASGVFLNDGHGRYTFRAFPRLAQTSPIFGTAAADFNGDGWLDIVAVQNFHGPQVETGRYDGGISLLLIGDGQGGFRAAPAQESGIALAGEGRSVALADWDQDGRPGLLITRTNATVMALNPRTAPNGRSFRVELTGQPGNPAGIGGRVTAHYAEGRAQVIELAAGSGYLSQSEPVAFFCYAPGQSPTRLEVVWPDGTRTTHACPPGTIRLTLKPTD</sequence>
<feature type="domain" description="ASPIC/UnbV" evidence="3">
    <location>
        <begin position="1123"/>
        <end position="1181"/>
    </location>
</feature>
<feature type="domain" description="ASPIC/UnbV" evidence="3">
    <location>
        <begin position="515"/>
        <end position="582"/>
    </location>
</feature>
<dbReference type="KEGG" id="obg:Verru16b_02682"/>
<gene>
    <name evidence="4" type="ORF">Verru16b_02682</name>
</gene>
<dbReference type="PANTHER" id="PTHR16026">
    <property type="entry name" value="CARTILAGE ACIDIC PROTEIN 1"/>
    <property type="match status" value="1"/>
</dbReference>
<organism evidence="4 5">
    <name type="scientific">Lacunisphaera limnophila</name>
    <dbReference type="NCBI Taxonomy" id="1838286"/>
    <lineage>
        <taxon>Bacteria</taxon>
        <taxon>Pseudomonadati</taxon>
        <taxon>Verrucomicrobiota</taxon>
        <taxon>Opitutia</taxon>
        <taxon>Opitutales</taxon>
        <taxon>Opitutaceae</taxon>
        <taxon>Lacunisphaera</taxon>
    </lineage>
</organism>
<dbReference type="PANTHER" id="PTHR16026:SF0">
    <property type="entry name" value="CARTILAGE ACIDIC PROTEIN 1"/>
    <property type="match status" value="1"/>
</dbReference>
<dbReference type="InterPro" id="IPR027039">
    <property type="entry name" value="Crtac1"/>
</dbReference>
<accession>A0A1D8AXH9</accession>
<dbReference type="Proteomes" id="UP000095228">
    <property type="component" value="Chromosome"/>
</dbReference>
<dbReference type="Pfam" id="PF13517">
    <property type="entry name" value="FG-GAP_3"/>
    <property type="match status" value="5"/>
</dbReference>
<reference evidence="4 5" key="1">
    <citation type="submission" date="2016-06" db="EMBL/GenBank/DDBJ databases">
        <title>Three novel species with peptidoglycan cell walls form the new genus Lacunisphaera gen. nov. in the family Opitutaceae of the verrucomicrobial subdivision 4.</title>
        <authorList>
            <person name="Rast P."/>
            <person name="Gloeckner I."/>
            <person name="Jogler M."/>
            <person name="Boedeker C."/>
            <person name="Jeske O."/>
            <person name="Wiegand S."/>
            <person name="Reinhardt R."/>
            <person name="Schumann P."/>
            <person name="Rohde M."/>
            <person name="Spring S."/>
            <person name="Gloeckner F.O."/>
            <person name="Jogler C."/>
        </authorList>
    </citation>
    <scope>NUCLEOTIDE SEQUENCE [LARGE SCALE GENOMIC DNA]</scope>
    <source>
        <strain evidence="4 5">IG16b</strain>
    </source>
</reference>
<evidence type="ECO:0000256" key="2">
    <source>
        <dbReference type="SAM" id="SignalP"/>
    </source>
</evidence>
<evidence type="ECO:0000259" key="3">
    <source>
        <dbReference type="Pfam" id="PF07593"/>
    </source>
</evidence>
<dbReference type="OrthoDB" id="175749at2"/>
<dbReference type="SUPFAM" id="SSF69318">
    <property type="entry name" value="Integrin alpha N-terminal domain"/>
    <property type="match status" value="2"/>
</dbReference>
<dbReference type="Gene3D" id="2.130.10.130">
    <property type="entry name" value="Integrin alpha, N-terminal"/>
    <property type="match status" value="5"/>
</dbReference>
<evidence type="ECO:0000313" key="5">
    <source>
        <dbReference type="Proteomes" id="UP000095228"/>
    </source>
</evidence>
<dbReference type="InterPro" id="IPR028994">
    <property type="entry name" value="Integrin_alpha_N"/>
</dbReference>
<dbReference type="Pfam" id="PF07593">
    <property type="entry name" value="UnbV_ASPIC"/>
    <property type="match status" value="2"/>
</dbReference>
<dbReference type="InterPro" id="IPR013517">
    <property type="entry name" value="FG-GAP"/>
</dbReference>
<evidence type="ECO:0000313" key="4">
    <source>
        <dbReference type="EMBL" id="AOS45599.1"/>
    </source>
</evidence>
<dbReference type="PATRIC" id="fig|1838286.3.peg.2698"/>
<keyword evidence="5" id="KW-1185">Reference proteome</keyword>
<protein>
    <submittedName>
        <fullName evidence="4">FG-GAP repeat protein</fullName>
    </submittedName>
</protein>
<proteinExistence type="predicted"/>
<feature type="signal peptide" evidence="2">
    <location>
        <begin position="1"/>
        <end position="20"/>
    </location>
</feature>
<feature type="chain" id="PRO_5009105327" evidence="2">
    <location>
        <begin position="21"/>
        <end position="1196"/>
    </location>
</feature>
<name>A0A1D8AXH9_9BACT</name>
<dbReference type="InterPro" id="IPR011519">
    <property type="entry name" value="UnbV_ASPIC"/>
</dbReference>
<dbReference type="Pfam" id="PF01839">
    <property type="entry name" value="FG-GAP"/>
    <property type="match status" value="1"/>
</dbReference>